<name>A0A1L3MSK1_9BACI</name>
<dbReference type="Proteomes" id="UP000181936">
    <property type="component" value="Chromosome"/>
</dbReference>
<evidence type="ECO:0000313" key="1">
    <source>
        <dbReference type="EMBL" id="APH05274.1"/>
    </source>
</evidence>
<proteinExistence type="predicted"/>
<dbReference type="InterPro" id="IPR029025">
    <property type="entry name" value="T3SS_substrate_exporter_C"/>
</dbReference>
<dbReference type="OrthoDB" id="5244399at2"/>
<evidence type="ECO:0008006" key="3">
    <source>
        <dbReference type="Google" id="ProtNLM"/>
    </source>
</evidence>
<dbReference type="InterPro" id="IPR004683">
    <property type="entry name" value="T3SS_FlhB-rel"/>
</dbReference>
<dbReference type="InterPro" id="IPR006135">
    <property type="entry name" value="T3SS_substrate_exporter"/>
</dbReference>
<organism evidence="1 2">
    <name type="scientific">Bacillus weihaiensis</name>
    <dbReference type="NCBI Taxonomy" id="1547283"/>
    <lineage>
        <taxon>Bacteria</taxon>
        <taxon>Bacillati</taxon>
        <taxon>Bacillota</taxon>
        <taxon>Bacilli</taxon>
        <taxon>Bacillales</taxon>
        <taxon>Bacillaceae</taxon>
        <taxon>Bacillus</taxon>
    </lineage>
</organism>
<keyword evidence="2" id="KW-1185">Reference proteome</keyword>
<dbReference type="STRING" id="1547283.A9C19_11185"/>
<gene>
    <name evidence="1" type="ORF">A9C19_11185</name>
</gene>
<dbReference type="AlphaFoldDB" id="A0A1L3MSK1"/>
<sequence>MNQNNEIKKAVALRYDAEKQSAPKVIAKGQGQVAEKIIESAKENEIHIHEDPALIEIMSKLELNQKVPEELYEAVAEIFAFVYRIDKEVESRQIVKKSIEN</sequence>
<dbReference type="KEGG" id="bwh:A9C19_11185"/>
<dbReference type="NCBIfam" id="TIGR00789">
    <property type="entry name" value="flhB_rel"/>
    <property type="match status" value="1"/>
</dbReference>
<dbReference type="EMBL" id="CP016020">
    <property type="protein sequence ID" value="APH05274.1"/>
    <property type="molecule type" value="Genomic_DNA"/>
</dbReference>
<dbReference type="RefSeq" id="WP_072580066.1">
    <property type="nucleotide sequence ID" value="NZ_CP016020.1"/>
</dbReference>
<protein>
    <recommendedName>
        <fullName evidence="3">Type III secretion system protein</fullName>
    </recommendedName>
</protein>
<dbReference type="PANTHER" id="PTHR30531:SF12">
    <property type="entry name" value="FLAGELLAR BIOSYNTHETIC PROTEIN FLHB"/>
    <property type="match status" value="1"/>
</dbReference>
<dbReference type="PANTHER" id="PTHR30531">
    <property type="entry name" value="FLAGELLAR BIOSYNTHETIC PROTEIN FLHB"/>
    <property type="match status" value="1"/>
</dbReference>
<reference evidence="1 2" key="1">
    <citation type="journal article" date="2016" name="Sci. Rep.">
        <title>Complete genome sequence and transcriptomic analysis of a novel marine strain Bacillus weihaiensis reveals the mechanism of brown algae degradation.</title>
        <authorList>
            <person name="Zhu Y."/>
            <person name="Chen P."/>
            <person name="Bao Y."/>
            <person name="Men Y."/>
            <person name="Zeng Y."/>
            <person name="Yang J."/>
            <person name="Sun J."/>
            <person name="Sun Y."/>
        </authorList>
    </citation>
    <scope>NUCLEOTIDE SEQUENCE [LARGE SCALE GENOMIC DNA]</scope>
    <source>
        <strain evidence="1 2">Alg07</strain>
    </source>
</reference>
<dbReference type="Pfam" id="PF01312">
    <property type="entry name" value="Bac_export_2"/>
    <property type="match status" value="1"/>
</dbReference>
<evidence type="ECO:0000313" key="2">
    <source>
        <dbReference type="Proteomes" id="UP000181936"/>
    </source>
</evidence>
<dbReference type="GO" id="GO:0009306">
    <property type="term" value="P:protein secretion"/>
    <property type="evidence" value="ECO:0007669"/>
    <property type="project" value="InterPro"/>
</dbReference>
<dbReference type="GO" id="GO:0005886">
    <property type="term" value="C:plasma membrane"/>
    <property type="evidence" value="ECO:0007669"/>
    <property type="project" value="TreeGrafter"/>
</dbReference>
<accession>A0A1L3MSK1</accession>
<dbReference type="Gene3D" id="3.40.1690.10">
    <property type="entry name" value="secretion proteins EscU"/>
    <property type="match status" value="1"/>
</dbReference>
<dbReference type="SUPFAM" id="SSF160544">
    <property type="entry name" value="EscU C-terminal domain-like"/>
    <property type="match status" value="1"/>
</dbReference>